<feature type="region of interest" description="Disordered" evidence="1">
    <location>
        <begin position="1"/>
        <end position="38"/>
    </location>
</feature>
<proteinExistence type="predicted"/>
<dbReference type="Proteomes" id="UP000244073">
    <property type="component" value="Unassembled WGS sequence"/>
</dbReference>
<dbReference type="GeneID" id="63809283"/>
<name>A0A2T5M1Q8_9EURO</name>
<dbReference type="VEuPathDB" id="FungiDB:P175DRAFT_0133706"/>
<accession>A0A2T5M1Q8</accession>
<dbReference type="EMBL" id="MSFN02000002">
    <property type="protein sequence ID" value="PTU22470.1"/>
    <property type="molecule type" value="Genomic_DNA"/>
</dbReference>
<evidence type="ECO:0000313" key="2">
    <source>
        <dbReference type="EMBL" id="PTU22470.1"/>
    </source>
</evidence>
<dbReference type="AlphaFoldDB" id="A0A2T5M1Q8"/>
<sequence>MSARELRGSQPLHGDSWDPKRNPLQQARRDSYPSPDTIGILGHRRSPCLAGQFTRKFGVMLDVAPTVPDNNSWGNALHLLAGLGCHRSNLRGKQFAGGEGGAYSTVQFAQHKSPRQAEFTAGQPWEVQRASHRPLRGECLQVGQVGNGVQRMQKMLLTPMI</sequence>
<feature type="compositionally biased region" description="Basic and acidic residues" evidence="1">
    <location>
        <begin position="15"/>
        <end position="31"/>
    </location>
</feature>
<reference evidence="2 3" key="1">
    <citation type="journal article" date="2018" name="Proc. Natl. Acad. Sci. U.S.A.">
        <title>Linking secondary metabolites to gene clusters through genome sequencing of six diverse Aspergillus species.</title>
        <authorList>
            <person name="Kaerboelling I."/>
            <person name="Vesth T.C."/>
            <person name="Frisvad J.C."/>
            <person name="Nybo J.L."/>
            <person name="Theobald S."/>
            <person name="Kuo A."/>
            <person name="Bowyer P."/>
            <person name="Matsuda Y."/>
            <person name="Mondo S."/>
            <person name="Lyhne E.K."/>
            <person name="Kogle M.E."/>
            <person name="Clum A."/>
            <person name="Lipzen A."/>
            <person name="Salamov A."/>
            <person name="Ngan C.Y."/>
            <person name="Daum C."/>
            <person name="Chiniquy J."/>
            <person name="Barry K."/>
            <person name="LaButti K."/>
            <person name="Haridas S."/>
            <person name="Simmons B.A."/>
            <person name="Magnuson J.K."/>
            <person name="Mortensen U.H."/>
            <person name="Larsen T.O."/>
            <person name="Grigoriev I.V."/>
            <person name="Baker S.E."/>
            <person name="Andersen M.R."/>
        </authorList>
    </citation>
    <scope>NUCLEOTIDE SEQUENCE [LARGE SCALE GENOMIC DNA]</scope>
    <source>
        <strain evidence="2 3">IBT 24754</strain>
    </source>
</reference>
<gene>
    <name evidence="2" type="ORF">P175DRAFT_0133706</name>
</gene>
<organism evidence="2 3">
    <name type="scientific">Aspergillus ochraceoroseus IBT 24754</name>
    <dbReference type="NCBI Taxonomy" id="1392256"/>
    <lineage>
        <taxon>Eukaryota</taxon>
        <taxon>Fungi</taxon>
        <taxon>Dikarya</taxon>
        <taxon>Ascomycota</taxon>
        <taxon>Pezizomycotina</taxon>
        <taxon>Eurotiomycetes</taxon>
        <taxon>Eurotiomycetidae</taxon>
        <taxon>Eurotiales</taxon>
        <taxon>Aspergillaceae</taxon>
        <taxon>Aspergillus</taxon>
        <taxon>Aspergillus subgen. Nidulantes</taxon>
    </lineage>
</organism>
<dbReference type="RefSeq" id="XP_040753862.1">
    <property type="nucleotide sequence ID" value="XM_040892401.1"/>
</dbReference>
<evidence type="ECO:0000313" key="3">
    <source>
        <dbReference type="Proteomes" id="UP000244073"/>
    </source>
</evidence>
<protein>
    <submittedName>
        <fullName evidence="2">Uncharacterized protein</fullName>
    </submittedName>
</protein>
<comment type="caution">
    <text evidence="2">The sequence shown here is derived from an EMBL/GenBank/DDBJ whole genome shotgun (WGS) entry which is preliminary data.</text>
</comment>
<evidence type="ECO:0000256" key="1">
    <source>
        <dbReference type="SAM" id="MobiDB-lite"/>
    </source>
</evidence>